<organism evidence="1 2">
    <name type="scientific">Brassica cretica</name>
    <name type="common">Mustard</name>
    <dbReference type="NCBI Taxonomy" id="69181"/>
    <lineage>
        <taxon>Eukaryota</taxon>
        <taxon>Viridiplantae</taxon>
        <taxon>Streptophyta</taxon>
        <taxon>Embryophyta</taxon>
        <taxon>Tracheophyta</taxon>
        <taxon>Spermatophyta</taxon>
        <taxon>Magnoliopsida</taxon>
        <taxon>eudicotyledons</taxon>
        <taxon>Gunneridae</taxon>
        <taxon>Pentapetalae</taxon>
        <taxon>rosids</taxon>
        <taxon>malvids</taxon>
        <taxon>Brassicales</taxon>
        <taxon>Brassicaceae</taxon>
        <taxon>Brassiceae</taxon>
        <taxon>Brassica</taxon>
    </lineage>
</organism>
<keyword evidence="2" id="KW-1185">Reference proteome</keyword>
<proteinExistence type="predicted"/>
<evidence type="ECO:0000313" key="1">
    <source>
        <dbReference type="EMBL" id="KAF3578451.1"/>
    </source>
</evidence>
<gene>
    <name evidence="1" type="ORF">DY000_02035702</name>
</gene>
<dbReference type="EMBL" id="QGKV02000649">
    <property type="protein sequence ID" value="KAF3578451.1"/>
    <property type="molecule type" value="Genomic_DNA"/>
</dbReference>
<protein>
    <submittedName>
        <fullName evidence="1">Uncharacterized protein</fullName>
    </submittedName>
</protein>
<comment type="caution">
    <text evidence="1">The sequence shown here is derived from an EMBL/GenBank/DDBJ whole genome shotgun (WGS) entry which is preliminary data.</text>
</comment>
<accession>A0ABQ7DLT8</accession>
<name>A0ABQ7DLT8_BRACR</name>
<evidence type="ECO:0000313" key="2">
    <source>
        <dbReference type="Proteomes" id="UP000266723"/>
    </source>
</evidence>
<sequence length="56" mass="6142">MQQWIDLARSTGLQAQKGATASNQIPEALSQPTVEIVEYSTTTTTEEATMDDLKNQ</sequence>
<dbReference type="Proteomes" id="UP000266723">
    <property type="component" value="Unassembled WGS sequence"/>
</dbReference>
<reference evidence="1 2" key="1">
    <citation type="journal article" date="2020" name="BMC Genomics">
        <title>Intraspecific diversification of the crop wild relative Brassica cretica Lam. using demographic model selection.</title>
        <authorList>
            <person name="Kioukis A."/>
            <person name="Michalopoulou V.A."/>
            <person name="Briers L."/>
            <person name="Pirintsos S."/>
            <person name="Studholme D.J."/>
            <person name="Pavlidis P."/>
            <person name="Sarris P.F."/>
        </authorList>
    </citation>
    <scope>NUCLEOTIDE SEQUENCE [LARGE SCALE GENOMIC DNA]</scope>
    <source>
        <strain evidence="2">cv. PFS-1207/04</strain>
    </source>
</reference>